<proteinExistence type="predicted"/>
<dbReference type="Proteomes" id="UP001597294">
    <property type="component" value="Unassembled WGS sequence"/>
</dbReference>
<dbReference type="EMBL" id="JBHUII010000013">
    <property type="protein sequence ID" value="MFD2208022.1"/>
    <property type="molecule type" value="Genomic_DNA"/>
</dbReference>
<evidence type="ECO:0000313" key="1">
    <source>
        <dbReference type="EMBL" id="MFD2208022.1"/>
    </source>
</evidence>
<reference evidence="2" key="1">
    <citation type="journal article" date="2019" name="Int. J. Syst. Evol. Microbiol.">
        <title>The Global Catalogue of Microorganisms (GCM) 10K type strain sequencing project: providing services to taxonomists for standard genome sequencing and annotation.</title>
        <authorList>
            <consortium name="The Broad Institute Genomics Platform"/>
            <consortium name="The Broad Institute Genome Sequencing Center for Infectious Disease"/>
            <person name="Wu L."/>
            <person name="Ma J."/>
        </authorList>
    </citation>
    <scope>NUCLEOTIDE SEQUENCE [LARGE SCALE GENOMIC DNA]</scope>
    <source>
        <strain evidence="2">CGMCC 4.7192</strain>
    </source>
</reference>
<gene>
    <name evidence="1" type="ORF">ACFSKO_20585</name>
</gene>
<evidence type="ECO:0000313" key="2">
    <source>
        <dbReference type="Proteomes" id="UP001597294"/>
    </source>
</evidence>
<protein>
    <submittedName>
        <fullName evidence="1">DUF2867 domain-containing protein</fullName>
    </submittedName>
</protein>
<sequence length="168" mass="19160">MTQSGIVTYKKTNIHIVAPVEELDFFDTQFVSLSKEIRTIEAWRMIASNPPRMLKLAFLLRDKVSAFFGVQRINGFSGGCPDQVQVKDQLDFFVVEYISDTVLTLTVRDKHLDVMTCITTDHERLTITSSVKTHNAFGRVYMIPVAPAHRLIVSKDLKRVKQEIGKFL</sequence>
<organism evidence="1 2">
    <name type="scientific">Kiloniella antarctica</name>
    <dbReference type="NCBI Taxonomy" id="1550907"/>
    <lineage>
        <taxon>Bacteria</taxon>
        <taxon>Pseudomonadati</taxon>
        <taxon>Pseudomonadota</taxon>
        <taxon>Alphaproteobacteria</taxon>
        <taxon>Rhodospirillales</taxon>
        <taxon>Kiloniellaceae</taxon>
        <taxon>Kiloniella</taxon>
    </lineage>
</organism>
<keyword evidence="2" id="KW-1185">Reference proteome</keyword>
<dbReference type="Pfam" id="PF11066">
    <property type="entry name" value="DUF2867"/>
    <property type="match status" value="1"/>
</dbReference>
<dbReference type="InterPro" id="IPR021295">
    <property type="entry name" value="DUF2867"/>
</dbReference>
<accession>A0ABW5BPC7</accession>
<dbReference type="RefSeq" id="WP_380255239.1">
    <property type="nucleotide sequence ID" value="NZ_JBHUII010000013.1"/>
</dbReference>
<comment type="caution">
    <text evidence="1">The sequence shown here is derived from an EMBL/GenBank/DDBJ whole genome shotgun (WGS) entry which is preliminary data.</text>
</comment>
<name>A0ABW5BPC7_9PROT</name>